<keyword evidence="9" id="KW-0479">Metal-binding</keyword>
<dbReference type="PANTHER" id="PTHR24346">
    <property type="entry name" value="MAP/MICROTUBULE AFFINITY-REGULATING KINASE"/>
    <property type="match status" value="1"/>
</dbReference>
<evidence type="ECO:0000256" key="13">
    <source>
        <dbReference type="ARBA" id="ARBA00022842"/>
    </source>
</evidence>
<evidence type="ECO:0000256" key="9">
    <source>
        <dbReference type="ARBA" id="ARBA00022723"/>
    </source>
</evidence>
<keyword evidence="8" id="KW-0808">Transferase</keyword>
<dbReference type="InterPro" id="IPR011009">
    <property type="entry name" value="Kinase-like_dom_sf"/>
</dbReference>
<organism evidence="23 24">
    <name type="scientific">Ictalurus punctatus</name>
    <name type="common">Channel catfish</name>
    <name type="synonym">Silurus punctatus</name>
    <dbReference type="NCBI Taxonomy" id="7998"/>
    <lineage>
        <taxon>Eukaryota</taxon>
        <taxon>Metazoa</taxon>
        <taxon>Chordata</taxon>
        <taxon>Craniata</taxon>
        <taxon>Vertebrata</taxon>
        <taxon>Euteleostomi</taxon>
        <taxon>Actinopterygii</taxon>
        <taxon>Neopterygii</taxon>
        <taxon>Teleostei</taxon>
        <taxon>Ostariophysi</taxon>
        <taxon>Siluriformes</taxon>
        <taxon>Ictaluridae</taxon>
        <taxon>Ictalurus</taxon>
    </lineage>
</organism>
<dbReference type="EC" id="2.7.11.1" evidence="4"/>
<comment type="catalytic activity">
    <reaction evidence="16">
        <text>L-seryl-[protein] + ATP = O-phospho-L-seryl-[protein] + ADP + H(+)</text>
        <dbReference type="Rhea" id="RHEA:17989"/>
        <dbReference type="Rhea" id="RHEA-COMP:9863"/>
        <dbReference type="Rhea" id="RHEA-COMP:11604"/>
        <dbReference type="ChEBI" id="CHEBI:15378"/>
        <dbReference type="ChEBI" id="CHEBI:29999"/>
        <dbReference type="ChEBI" id="CHEBI:30616"/>
        <dbReference type="ChEBI" id="CHEBI:83421"/>
        <dbReference type="ChEBI" id="CHEBI:456216"/>
        <dbReference type="EC" id="2.7.11.1"/>
    </reaction>
</comment>
<keyword evidence="13" id="KW-0460">Magnesium</keyword>
<evidence type="ECO:0000256" key="15">
    <source>
        <dbReference type="ARBA" id="ARBA00047899"/>
    </source>
</evidence>
<dbReference type="CDD" id="cd14074">
    <property type="entry name" value="STKc_SNRK"/>
    <property type="match status" value="1"/>
</dbReference>
<dbReference type="CDD" id="cd14339">
    <property type="entry name" value="UBA_SNRK"/>
    <property type="match status" value="1"/>
</dbReference>
<dbReference type="GO" id="GO:0046872">
    <property type="term" value="F:metal ion binding"/>
    <property type="evidence" value="ECO:0007669"/>
    <property type="project" value="UniProtKB-KW"/>
</dbReference>
<evidence type="ECO:0000256" key="1">
    <source>
        <dbReference type="ARBA" id="ARBA00001946"/>
    </source>
</evidence>
<evidence type="ECO:0000313" key="24">
    <source>
        <dbReference type="RefSeq" id="XP_017329517.1"/>
    </source>
</evidence>
<keyword evidence="14" id="KW-0539">Nucleus</keyword>
<evidence type="ECO:0000256" key="7">
    <source>
        <dbReference type="ARBA" id="ARBA00022553"/>
    </source>
</evidence>
<dbReference type="RefSeq" id="XP_017329517.1">
    <property type="nucleotide sequence ID" value="XM_017474028.3"/>
</dbReference>
<evidence type="ECO:0000313" key="23">
    <source>
        <dbReference type="Proteomes" id="UP000221080"/>
    </source>
</evidence>
<feature type="compositionally biased region" description="Acidic residues" evidence="21">
    <location>
        <begin position="446"/>
        <end position="455"/>
    </location>
</feature>
<comment type="subcellular location">
    <subcellularLocation>
        <location evidence="2">Nucleus</location>
    </subcellularLocation>
</comment>
<dbReference type="SUPFAM" id="SSF56112">
    <property type="entry name" value="Protein kinase-like (PK-like)"/>
    <property type="match status" value="1"/>
</dbReference>
<evidence type="ECO:0000256" key="10">
    <source>
        <dbReference type="ARBA" id="ARBA00022741"/>
    </source>
</evidence>
<keyword evidence="6" id="KW-0723">Serine/threonine-protein kinase</keyword>
<dbReference type="OMA" id="PYLMEGE"/>
<keyword evidence="7" id="KW-0597">Phosphoprotein</keyword>
<dbReference type="PROSITE" id="PS50011">
    <property type="entry name" value="PROTEIN_KINASE_DOM"/>
    <property type="match status" value="1"/>
</dbReference>
<feature type="binding site" evidence="20">
    <location>
        <position position="45"/>
    </location>
    <ligand>
        <name>ATP</name>
        <dbReference type="ChEBI" id="CHEBI:30616"/>
    </ligand>
</feature>
<keyword evidence="12 20" id="KW-0067">ATP-binding</keyword>
<evidence type="ECO:0000256" key="21">
    <source>
        <dbReference type="SAM" id="MobiDB-lite"/>
    </source>
</evidence>
<dbReference type="InterPro" id="IPR008271">
    <property type="entry name" value="Ser/Thr_kinase_AS"/>
</dbReference>
<evidence type="ECO:0000256" key="4">
    <source>
        <dbReference type="ARBA" id="ARBA00012513"/>
    </source>
</evidence>
<keyword evidence="10 20" id="KW-0547">Nucleotide-binding</keyword>
<evidence type="ECO:0000256" key="12">
    <source>
        <dbReference type="ARBA" id="ARBA00022840"/>
    </source>
</evidence>
<dbReference type="GO" id="GO:0005524">
    <property type="term" value="F:ATP binding"/>
    <property type="evidence" value="ECO:0007669"/>
    <property type="project" value="UniProtKB-UniRule"/>
</dbReference>
<feature type="domain" description="Protein kinase" evidence="22">
    <location>
        <begin position="16"/>
        <end position="269"/>
    </location>
</feature>
<keyword evidence="11 24" id="KW-0418">Kinase</keyword>
<evidence type="ECO:0000256" key="16">
    <source>
        <dbReference type="ARBA" id="ARBA00048679"/>
    </source>
</evidence>
<reference evidence="23" key="1">
    <citation type="journal article" date="2016" name="Nat. Commun.">
        <title>The channel catfish genome sequence provides insights into the evolution of scale formation in teleosts.</title>
        <authorList>
            <person name="Liu Z."/>
            <person name="Liu S."/>
            <person name="Yao J."/>
            <person name="Bao L."/>
            <person name="Zhang J."/>
            <person name="Li Y."/>
            <person name="Jiang C."/>
            <person name="Sun L."/>
            <person name="Wang R."/>
            <person name="Zhang Y."/>
            <person name="Zhou T."/>
            <person name="Zeng Q."/>
            <person name="Fu Q."/>
            <person name="Gao S."/>
            <person name="Li N."/>
            <person name="Koren S."/>
            <person name="Jiang Y."/>
            <person name="Zimin A."/>
            <person name="Xu P."/>
            <person name="Phillippy A.M."/>
            <person name="Geng X."/>
            <person name="Song L."/>
            <person name="Sun F."/>
            <person name="Li C."/>
            <person name="Wang X."/>
            <person name="Chen A."/>
            <person name="Jin Y."/>
            <person name="Yuan Z."/>
            <person name="Yang Y."/>
            <person name="Tan S."/>
            <person name="Peatman E."/>
            <person name="Lu J."/>
            <person name="Qin Z."/>
            <person name="Dunham R."/>
            <person name="Li Z."/>
            <person name="Sonstegard T."/>
            <person name="Feng J."/>
            <person name="Danzmann R.G."/>
            <person name="Schroeder S."/>
            <person name="Scheffler B."/>
            <person name="Duke M.V."/>
            <person name="Ballard L."/>
            <person name="Kucuktas H."/>
            <person name="Kaltenboeck L."/>
            <person name="Liu H."/>
            <person name="Armbruster J."/>
            <person name="Xie Y."/>
            <person name="Kirby M.L."/>
            <person name="Tian Y."/>
            <person name="Flanagan M.E."/>
            <person name="Mu W."/>
            <person name="Waldbieser G.C."/>
        </authorList>
    </citation>
    <scope>NUCLEOTIDE SEQUENCE [LARGE SCALE GENOMIC DNA]</scope>
    <source>
        <strain evidence="23">SDA103</strain>
    </source>
</reference>
<evidence type="ECO:0000256" key="17">
    <source>
        <dbReference type="ARBA" id="ARBA00054738"/>
    </source>
</evidence>
<dbReference type="GO" id="GO:0004674">
    <property type="term" value="F:protein serine/threonine kinase activity"/>
    <property type="evidence" value="ECO:0007669"/>
    <property type="project" value="UniProtKB-KW"/>
</dbReference>
<feature type="compositionally biased region" description="Basic and acidic residues" evidence="21">
    <location>
        <begin position="531"/>
        <end position="559"/>
    </location>
</feature>
<comment type="catalytic activity">
    <reaction evidence="15">
        <text>L-threonyl-[protein] + ATP = O-phospho-L-threonyl-[protein] + ADP + H(+)</text>
        <dbReference type="Rhea" id="RHEA:46608"/>
        <dbReference type="Rhea" id="RHEA-COMP:11060"/>
        <dbReference type="Rhea" id="RHEA-COMP:11605"/>
        <dbReference type="ChEBI" id="CHEBI:15378"/>
        <dbReference type="ChEBI" id="CHEBI:30013"/>
        <dbReference type="ChEBI" id="CHEBI:30616"/>
        <dbReference type="ChEBI" id="CHEBI:61977"/>
        <dbReference type="ChEBI" id="CHEBI:456216"/>
        <dbReference type="EC" id="2.7.11.1"/>
    </reaction>
</comment>
<sequence>MAAIKSGSEGKIAGLYELDRTLGKGHFAVVKLARHVFTRQLVAVKIIDKTKLDGMAMGHLLQEVRCMKLVQHPNVVRLYEVIDTHTKLYLILELGDGGDLYDYILRHEGGVAERTAKVHFAQIVRAIAYCHRLHVVHRDLKPENVVFFRQQGTVKLTDFGFSNHFQPGTMLVTSCGSLAYSAPEILLGEEYDAPAVDIWSLGVILYMLVCGRPPFQEANDSETLIMIMDCRYTVPDHVSAECKDLISRMLQREPSKRAPLLEIESHPWLQGVDASPSPVSPHCSLSPQEHELILQAMSSGNIADKDTIQEALDADRYNHITATYYLLGERILRDKQELSGLNPEQRHTQKSFSEPLDLVEARGPQADALRDASLAPVTQLGSVSPGFSRRGVCESGDLLAPKPSRQDTSFSDFGSPSSCLGLSLRSVPPDPPPVVKSLRALHQICEEEEEEEEEDKPAVQCSKASLVPSTASPLDTSPRRCLISKAPSVSEKLGGRGKEKSQGHGLCEVLAEDEELQGEGGTVTEESQGDDTSKKTTKIEETASQIEKRSYMFEDKLQMDQKLQNPRGPPAAAHAEKNPTEETRKEGKAPDRSVDERQKDHQQLFGPPANGRPEEKNHTAVAGTAKHKQQNQSLQKLVEPPSAVQTETHLEEPGKTVKGLDREKSQRHKDLQKTDICLSVARTEKTQTEDPSKARKAADRAEDERNKDLQKKDRPLPAAQTEDKNHIEEPRKAERALDKAEDMGHKNQSLQKLDRFPAPPRLDSVQCCWGQSELSNDTLEDNNNTPSKPRLLDTNVVSAPCVSPRFLPKNHCVDLRPDGVETRKVPGEAERTEETYGKPQQGQRGSRDAGTDSNKNKNVNLRERLLQFPLCEKALSFNIQPTSKEKLLPFAQYNCCHVL</sequence>
<feature type="region of interest" description="Disordered" evidence="21">
    <location>
        <begin position="816"/>
        <end position="858"/>
    </location>
</feature>
<name>A0A2D0RG44_ICTPU</name>
<evidence type="ECO:0000256" key="18">
    <source>
        <dbReference type="ARBA" id="ARBA00074971"/>
    </source>
</evidence>
<evidence type="ECO:0000256" key="20">
    <source>
        <dbReference type="PROSITE-ProRule" id="PRU10141"/>
    </source>
</evidence>
<dbReference type="Proteomes" id="UP000221080">
    <property type="component" value="Chromosome 8"/>
</dbReference>
<feature type="compositionally biased region" description="Basic and acidic residues" evidence="21">
    <location>
        <begin position="816"/>
        <end position="836"/>
    </location>
</feature>
<evidence type="ECO:0000256" key="11">
    <source>
        <dbReference type="ARBA" id="ARBA00022777"/>
    </source>
</evidence>
<dbReference type="PANTHER" id="PTHR24346:SF44">
    <property type="entry name" value="SET DOMAIN CONTAINING 6"/>
    <property type="match status" value="1"/>
</dbReference>
<dbReference type="Pfam" id="PF00069">
    <property type="entry name" value="Pkinase"/>
    <property type="match status" value="1"/>
</dbReference>
<keyword evidence="5" id="KW-0488">Methylation</keyword>
<dbReference type="OrthoDB" id="942095at2759"/>
<evidence type="ECO:0000256" key="19">
    <source>
        <dbReference type="ARBA" id="ARBA00077142"/>
    </source>
</evidence>
<feature type="compositionally biased region" description="Basic and acidic residues" evidence="21">
    <location>
        <begin position="648"/>
        <end position="673"/>
    </location>
</feature>
<dbReference type="InterPro" id="IPR017441">
    <property type="entry name" value="Protein_kinase_ATP_BS"/>
</dbReference>
<dbReference type="InterPro" id="IPR000719">
    <property type="entry name" value="Prot_kinase_dom"/>
</dbReference>
<proteinExistence type="inferred from homology"/>
<dbReference type="SMART" id="SM00220">
    <property type="entry name" value="S_TKc"/>
    <property type="match status" value="1"/>
</dbReference>
<gene>
    <name evidence="24" type="primary">snrkb</name>
</gene>
<comment type="similarity">
    <text evidence="3">Belongs to the protein kinase superfamily. CAMK Ser/Thr protein kinase family.</text>
</comment>
<evidence type="ECO:0000256" key="2">
    <source>
        <dbReference type="ARBA" id="ARBA00004123"/>
    </source>
</evidence>
<feature type="region of interest" description="Disordered" evidence="21">
    <location>
        <begin position="446"/>
        <end position="758"/>
    </location>
</feature>
<dbReference type="GO" id="GO:0035556">
    <property type="term" value="P:intracellular signal transduction"/>
    <property type="evidence" value="ECO:0007669"/>
    <property type="project" value="TreeGrafter"/>
</dbReference>
<feature type="compositionally biased region" description="Basic and acidic residues" evidence="21">
    <location>
        <begin position="493"/>
        <end position="502"/>
    </location>
</feature>
<dbReference type="PROSITE" id="PS00107">
    <property type="entry name" value="PROTEIN_KINASE_ATP"/>
    <property type="match status" value="1"/>
</dbReference>
<accession>A0A2D0RG44</accession>
<evidence type="ECO:0000256" key="3">
    <source>
        <dbReference type="ARBA" id="ARBA00006692"/>
    </source>
</evidence>
<dbReference type="GO" id="GO:0005634">
    <property type="term" value="C:nucleus"/>
    <property type="evidence" value="ECO:0007669"/>
    <property type="project" value="UniProtKB-SubCell"/>
</dbReference>
<evidence type="ECO:0000256" key="8">
    <source>
        <dbReference type="ARBA" id="ARBA00022679"/>
    </source>
</evidence>
<comment type="cofactor">
    <cofactor evidence="1">
        <name>Mg(2+)</name>
        <dbReference type="ChEBI" id="CHEBI:18420"/>
    </cofactor>
</comment>
<reference evidence="24" key="2">
    <citation type="submission" date="2025-08" db="UniProtKB">
        <authorList>
            <consortium name="RefSeq"/>
        </authorList>
    </citation>
    <scope>IDENTIFICATION</scope>
    <source>
        <tissue evidence="24">Blood</tissue>
    </source>
</reference>
<dbReference type="FunFam" id="3.30.200.20:FF:000003">
    <property type="entry name" value="Non-specific serine/threonine protein kinase"/>
    <property type="match status" value="1"/>
</dbReference>
<evidence type="ECO:0000256" key="5">
    <source>
        <dbReference type="ARBA" id="ARBA00022481"/>
    </source>
</evidence>
<dbReference type="PROSITE" id="PS00108">
    <property type="entry name" value="PROTEIN_KINASE_ST"/>
    <property type="match status" value="1"/>
</dbReference>
<feature type="compositionally biased region" description="Basic and acidic residues" evidence="21">
    <location>
        <begin position="682"/>
        <end position="745"/>
    </location>
</feature>
<protein>
    <recommendedName>
        <fullName evidence="18">SNF-related serine/threonine-protein kinase</fullName>
        <ecNumber evidence="4">2.7.11.1</ecNumber>
    </recommendedName>
    <alternativeName>
        <fullName evidence="19">SNF1-related kinase</fullName>
    </alternativeName>
</protein>
<comment type="function">
    <text evidence="17">May play a role in hematopoietic cell proliferation or differentiation. Potential mediator of neuronal apoptosis.</text>
</comment>
<dbReference type="GO" id="GO:0005737">
    <property type="term" value="C:cytoplasm"/>
    <property type="evidence" value="ECO:0007669"/>
    <property type="project" value="TreeGrafter"/>
</dbReference>
<dbReference type="GeneID" id="108268812"/>
<dbReference type="CTD" id="393806"/>
<dbReference type="FunFam" id="1.10.510.10:FF:000166">
    <property type="entry name" value="SNF-related serine/threonine-protein kinase"/>
    <property type="match status" value="1"/>
</dbReference>
<keyword evidence="23" id="KW-1185">Reference proteome</keyword>
<evidence type="ECO:0000256" key="6">
    <source>
        <dbReference type="ARBA" id="ARBA00022527"/>
    </source>
</evidence>
<dbReference type="GO" id="GO:0060217">
    <property type="term" value="P:hemangioblast cell differentiation"/>
    <property type="evidence" value="ECO:0007669"/>
    <property type="project" value="Ensembl"/>
</dbReference>
<feature type="compositionally biased region" description="Basic and acidic residues" evidence="21">
    <location>
        <begin position="574"/>
        <end position="602"/>
    </location>
</feature>
<evidence type="ECO:0000256" key="14">
    <source>
        <dbReference type="ARBA" id="ARBA00023242"/>
    </source>
</evidence>
<dbReference type="AlphaFoldDB" id="A0A2D0RG44"/>
<dbReference type="Gene3D" id="1.10.510.10">
    <property type="entry name" value="Transferase(Phosphotransferase) domain 1"/>
    <property type="match status" value="1"/>
</dbReference>
<evidence type="ECO:0000259" key="22">
    <source>
        <dbReference type="PROSITE" id="PS50011"/>
    </source>
</evidence>
<feature type="region of interest" description="Disordered" evidence="21">
    <location>
        <begin position="394"/>
        <end position="413"/>
    </location>
</feature>
<dbReference type="KEGG" id="ipu:108268812"/>